<dbReference type="AlphaFoldDB" id="A0A0F6U6M8"/>
<dbReference type="HOGENOM" id="CLU_1693458_0_0_3"/>
<gene>
    <name evidence="1" type="ORF">MYAER_3621</name>
</gene>
<protein>
    <submittedName>
        <fullName evidence="1">Uncharacterized protein</fullName>
    </submittedName>
</protein>
<organism evidence="1 2">
    <name type="scientific">Microcystis aeruginosa NIES-2549</name>
    <dbReference type="NCBI Taxonomy" id="1641812"/>
    <lineage>
        <taxon>Bacteria</taxon>
        <taxon>Bacillati</taxon>
        <taxon>Cyanobacteriota</taxon>
        <taxon>Cyanophyceae</taxon>
        <taxon>Oscillatoriophycideae</taxon>
        <taxon>Chroococcales</taxon>
        <taxon>Microcystaceae</taxon>
        <taxon>Microcystis</taxon>
    </lineage>
</organism>
<dbReference type="RefSeq" id="WP_046663030.1">
    <property type="nucleotide sequence ID" value="NZ_CP011304.1"/>
</dbReference>
<dbReference type="EMBL" id="CP011304">
    <property type="protein sequence ID" value="AKE65957.1"/>
    <property type="molecule type" value="Genomic_DNA"/>
</dbReference>
<evidence type="ECO:0000313" key="2">
    <source>
        <dbReference type="Proteomes" id="UP000034103"/>
    </source>
</evidence>
<dbReference type="Proteomes" id="UP000034103">
    <property type="component" value="Chromosome"/>
</dbReference>
<name>A0A0F6U6M8_MICAE</name>
<accession>A0A0F6U6M8</accession>
<reference evidence="1 2" key="1">
    <citation type="journal article" date="2015" name="Genome Announc.">
        <title>Complete Genome Sequence of Microcystis aeruginosa NIES-2549, a Bloom-Forming Cyanobacterium from Lake Kasumigaura, Japan.</title>
        <authorList>
            <person name="Yamaguchi H."/>
            <person name="Suzuki S."/>
            <person name="Tanabe Y."/>
            <person name="Osana Y."/>
            <person name="Shimura Y."/>
            <person name="Ishida K."/>
            <person name="Kawachi M."/>
        </authorList>
    </citation>
    <scope>NUCLEOTIDE SEQUENCE [LARGE SCALE GENOMIC DNA]</scope>
    <source>
        <strain evidence="1 2">NIES-2549</strain>
    </source>
</reference>
<dbReference type="PATRIC" id="fig|1641812.3.peg.3738"/>
<evidence type="ECO:0000313" key="1">
    <source>
        <dbReference type="EMBL" id="AKE65957.1"/>
    </source>
</evidence>
<sequence length="182" mass="20372">MKIYSQLIAFLSCLALTEGTIFTTPSLANRLPVSAKCQASLDRTQAKLKKAKAWSWQQDVNGGKAPSEFSIETLNSSNEFTWIQYNGRNNPWKATRNKIVQITVGEPGLNNVGNSPKFMESISQDIILSCSDVVLIKFWLGYKWGPEVGLLQDGNVRVFECLSENNRNYGEGFPWGYDDCCC</sequence>
<proteinExistence type="predicted"/>